<dbReference type="Pfam" id="PF17932">
    <property type="entry name" value="TetR_C_24"/>
    <property type="match status" value="1"/>
</dbReference>
<dbReference type="PRINTS" id="PR00455">
    <property type="entry name" value="HTHTETR"/>
</dbReference>
<dbReference type="EMBL" id="CAFBLR010000203">
    <property type="protein sequence ID" value="CAB4884164.1"/>
    <property type="molecule type" value="Genomic_DNA"/>
</dbReference>
<sequence>MNNWRLYGDIELDPVLRAALEAFVETGYHGATVRDIARRAGLSVPGIYHHYATKQDMLLTILDLAMEDLLSRSRAAKEEANGDSVRAFALLVECLVLFHCHRRDLAFIGSSEMRSLEHANRARITALRTAQQRLIDAEVDAAVRLGRFCAAYPRDAARAVVTMCTAVPSWYRADHESTPEQVAARYVDFALGIMHYEGARPS</sequence>
<dbReference type="SUPFAM" id="SSF48498">
    <property type="entry name" value="Tetracyclin repressor-like, C-terminal domain"/>
    <property type="match status" value="1"/>
</dbReference>
<organism evidence="3">
    <name type="scientific">freshwater metagenome</name>
    <dbReference type="NCBI Taxonomy" id="449393"/>
    <lineage>
        <taxon>unclassified sequences</taxon>
        <taxon>metagenomes</taxon>
        <taxon>ecological metagenomes</taxon>
    </lineage>
</organism>
<proteinExistence type="predicted"/>
<evidence type="ECO:0000256" key="1">
    <source>
        <dbReference type="ARBA" id="ARBA00023125"/>
    </source>
</evidence>
<evidence type="ECO:0000259" key="2">
    <source>
        <dbReference type="PROSITE" id="PS50977"/>
    </source>
</evidence>
<evidence type="ECO:0000313" key="5">
    <source>
        <dbReference type="EMBL" id="CAB5066815.1"/>
    </source>
</evidence>
<accession>A0A6J6UY19</accession>
<dbReference type="InterPro" id="IPR050109">
    <property type="entry name" value="HTH-type_TetR-like_transc_reg"/>
</dbReference>
<dbReference type="InterPro" id="IPR041490">
    <property type="entry name" value="KstR2_TetR_C"/>
</dbReference>
<dbReference type="InterPro" id="IPR001647">
    <property type="entry name" value="HTH_TetR"/>
</dbReference>
<dbReference type="PROSITE" id="PS50977">
    <property type="entry name" value="HTH_TETR_2"/>
    <property type="match status" value="1"/>
</dbReference>
<keyword evidence="1" id="KW-0238">DNA-binding</keyword>
<dbReference type="GO" id="GO:0003700">
    <property type="term" value="F:DNA-binding transcription factor activity"/>
    <property type="evidence" value="ECO:0007669"/>
    <property type="project" value="TreeGrafter"/>
</dbReference>
<dbReference type="PANTHER" id="PTHR30055:SF237">
    <property type="entry name" value="TRANSCRIPTIONAL REPRESSOR MCE3R"/>
    <property type="match status" value="1"/>
</dbReference>
<reference evidence="3" key="1">
    <citation type="submission" date="2020-05" db="EMBL/GenBank/DDBJ databases">
        <authorList>
            <person name="Chiriac C."/>
            <person name="Salcher M."/>
            <person name="Ghai R."/>
            <person name="Kavagutti S V."/>
        </authorList>
    </citation>
    <scope>NUCLEOTIDE SEQUENCE</scope>
</reference>
<evidence type="ECO:0000313" key="3">
    <source>
        <dbReference type="EMBL" id="CAB4763583.1"/>
    </source>
</evidence>
<dbReference type="GO" id="GO:0000976">
    <property type="term" value="F:transcription cis-regulatory region binding"/>
    <property type="evidence" value="ECO:0007669"/>
    <property type="project" value="TreeGrafter"/>
</dbReference>
<dbReference type="AlphaFoldDB" id="A0A6J6UY19"/>
<dbReference type="SUPFAM" id="SSF46689">
    <property type="entry name" value="Homeodomain-like"/>
    <property type="match status" value="1"/>
</dbReference>
<dbReference type="InterPro" id="IPR036271">
    <property type="entry name" value="Tet_transcr_reg_TetR-rel_C_sf"/>
</dbReference>
<name>A0A6J6UY19_9ZZZZ</name>
<dbReference type="InterPro" id="IPR009057">
    <property type="entry name" value="Homeodomain-like_sf"/>
</dbReference>
<dbReference type="EMBL" id="CAFBQP010000085">
    <property type="protein sequence ID" value="CAB5066815.1"/>
    <property type="molecule type" value="Genomic_DNA"/>
</dbReference>
<dbReference type="Gene3D" id="1.10.357.10">
    <property type="entry name" value="Tetracycline Repressor, domain 2"/>
    <property type="match status" value="1"/>
</dbReference>
<feature type="domain" description="HTH tetR-type" evidence="2">
    <location>
        <begin position="9"/>
        <end position="69"/>
    </location>
</feature>
<dbReference type="EMBL" id="CAEZYY010000030">
    <property type="protein sequence ID" value="CAB4763583.1"/>
    <property type="molecule type" value="Genomic_DNA"/>
</dbReference>
<dbReference type="PANTHER" id="PTHR30055">
    <property type="entry name" value="HTH-TYPE TRANSCRIPTIONAL REGULATOR RUTR"/>
    <property type="match status" value="1"/>
</dbReference>
<protein>
    <submittedName>
        <fullName evidence="3">Unannotated protein</fullName>
    </submittedName>
</protein>
<gene>
    <name evidence="3" type="ORF">UFOPK2806_01864</name>
    <name evidence="4" type="ORF">UFOPK3417_01683</name>
    <name evidence="5" type="ORF">UFOPK4306_01919</name>
</gene>
<dbReference type="Pfam" id="PF00440">
    <property type="entry name" value="TetR_N"/>
    <property type="match status" value="1"/>
</dbReference>
<evidence type="ECO:0000313" key="4">
    <source>
        <dbReference type="EMBL" id="CAB4884164.1"/>
    </source>
</evidence>